<dbReference type="EMBL" id="JAPAIK010000285">
    <property type="protein sequence ID" value="MCW1073540.1"/>
    <property type="molecule type" value="Genomic_DNA"/>
</dbReference>
<evidence type="ECO:0000256" key="5">
    <source>
        <dbReference type="ARBA" id="ARBA00022960"/>
    </source>
</evidence>
<proteinExistence type="inferred from homology"/>
<dbReference type="AlphaFoldDB" id="A0AAW5TNU8"/>
<feature type="non-terminal residue" evidence="18">
    <location>
        <position position="108"/>
    </location>
</feature>
<accession>A0AAW5TNU8</accession>
<keyword evidence="3" id="KW-0808">Transferase</keyword>
<reference evidence="18" key="1">
    <citation type="submission" date="2022-10" db="EMBL/GenBank/DDBJ databases">
        <title>Comparative genomic study of S. anginosus.</title>
        <authorList>
            <person name="Prasad A."/>
            <person name="Ene A."/>
            <person name="Jablonska S."/>
            <person name="Du J."/>
            <person name="Wolfe A.J."/>
            <person name="Putonti C."/>
        </authorList>
    </citation>
    <scope>NUCLEOTIDE SEQUENCE</scope>
    <source>
        <strain evidence="18">UMB6888</strain>
    </source>
</reference>
<evidence type="ECO:0000256" key="16">
    <source>
        <dbReference type="ARBA" id="ARBA00049966"/>
    </source>
</evidence>
<keyword evidence="5" id="KW-0133">Cell shape</keyword>
<comment type="caution">
    <text evidence="18">The sequence shown here is derived from an EMBL/GenBank/DDBJ whole genome shotgun (WGS) entry which is preliminary data.</text>
</comment>
<evidence type="ECO:0000256" key="11">
    <source>
        <dbReference type="ARBA" id="ARBA00038053"/>
    </source>
</evidence>
<evidence type="ECO:0000256" key="8">
    <source>
        <dbReference type="ARBA" id="ARBA00023136"/>
    </source>
</evidence>
<dbReference type="GO" id="GO:0005886">
    <property type="term" value="C:plasma membrane"/>
    <property type="evidence" value="ECO:0007669"/>
    <property type="project" value="TreeGrafter"/>
</dbReference>
<dbReference type="PANTHER" id="PTHR30474">
    <property type="entry name" value="CELL CYCLE PROTEIN"/>
    <property type="match status" value="1"/>
</dbReference>
<keyword evidence="6" id="KW-0573">Peptidoglycan synthesis</keyword>
<evidence type="ECO:0000256" key="9">
    <source>
        <dbReference type="ARBA" id="ARBA00032370"/>
    </source>
</evidence>
<evidence type="ECO:0000313" key="19">
    <source>
        <dbReference type="Proteomes" id="UP001208853"/>
    </source>
</evidence>
<name>A0AAW5TNU8_STRAP</name>
<evidence type="ECO:0000256" key="15">
    <source>
        <dbReference type="ARBA" id="ARBA00049902"/>
    </source>
</evidence>
<evidence type="ECO:0000256" key="13">
    <source>
        <dbReference type="ARBA" id="ARBA00041418"/>
    </source>
</evidence>
<keyword evidence="7 17" id="KW-1133">Transmembrane helix</keyword>
<dbReference type="GO" id="GO:0032153">
    <property type="term" value="C:cell division site"/>
    <property type="evidence" value="ECO:0007669"/>
    <property type="project" value="TreeGrafter"/>
</dbReference>
<keyword evidence="2" id="KW-0328">Glycosyltransferase</keyword>
<evidence type="ECO:0000256" key="17">
    <source>
        <dbReference type="SAM" id="Phobius"/>
    </source>
</evidence>
<dbReference type="GO" id="GO:0051301">
    <property type="term" value="P:cell division"/>
    <property type="evidence" value="ECO:0007669"/>
    <property type="project" value="InterPro"/>
</dbReference>
<dbReference type="GO" id="GO:0008955">
    <property type="term" value="F:peptidoglycan glycosyltransferase activity"/>
    <property type="evidence" value="ECO:0007669"/>
    <property type="project" value="UniProtKB-EC"/>
</dbReference>
<evidence type="ECO:0000256" key="1">
    <source>
        <dbReference type="ARBA" id="ARBA00004141"/>
    </source>
</evidence>
<keyword evidence="4 17" id="KW-0812">Transmembrane</keyword>
<dbReference type="Proteomes" id="UP001208853">
    <property type="component" value="Unassembled WGS sequence"/>
</dbReference>
<dbReference type="InterPro" id="IPR001182">
    <property type="entry name" value="FtsW/RodA"/>
</dbReference>
<comment type="subcellular location">
    <subcellularLocation>
        <location evidence="1">Membrane</location>
        <topology evidence="1">Multi-pass membrane protein</topology>
    </subcellularLocation>
</comment>
<dbReference type="EC" id="2.4.99.28" evidence="14"/>
<evidence type="ECO:0000256" key="10">
    <source>
        <dbReference type="ARBA" id="ARBA00033270"/>
    </source>
</evidence>
<evidence type="ECO:0000313" key="18">
    <source>
        <dbReference type="EMBL" id="MCW1073540.1"/>
    </source>
</evidence>
<comment type="function">
    <text evidence="16">Peptidoglycan polymerase that is essential for cell division.</text>
</comment>
<protein>
    <recommendedName>
        <fullName evidence="12">Probable peptidoglycan glycosyltransferase FtsW</fullName>
        <ecNumber evidence="14">2.4.99.28</ecNumber>
    </recommendedName>
    <alternativeName>
        <fullName evidence="13">Cell division protein FtsW</fullName>
    </alternativeName>
    <alternativeName>
        <fullName evidence="10">Cell wall polymerase</fullName>
    </alternativeName>
    <alternativeName>
        <fullName evidence="9">Peptidoglycan polymerase</fullName>
    </alternativeName>
</protein>
<dbReference type="GO" id="GO:0008360">
    <property type="term" value="P:regulation of cell shape"/>
    <property type="evidence" value="ECO:0007669"/>
    <property type="project" value="UniProtKB-KW"/>
</dbReference>
<evidence type="ECO:0000256" key="3">
    <source>
        <dbReference type="ARBA" id="ARBA00022679"/>
    </source>
</evidence>
<comment type="catalytic activity">
    <reaction evidence="15">
        <text>[GlcNAc-(1-&gt;4)-Mur2Ac(oyl-L-Ala-gamma-D-Glu-L-Lys-D-Ala-D-Ala)](n)-di-trans,octa-cis-undecaprenyl diphosphate + beta-D-GlcNAc-(1-&gt;4)-Mur2Ac(oyl-L-Ala-gamma-D-Glu-L-Lys-D-Ala-D-Ala)-di-trans,octa-cis-undecaprenyl diphosphate = [GlcNAc-(1-&gt;4)-Mur2Ac(oyl-L-Ala-gamma-D-Glu-L-Lys-D-Ala-D-Ala)](n+1)-di-trans,octa-cis-undecaprenyl diphosphate + di-trans,octa-cis-undecaprenyl diphosphate + H(+)</text>
        <dbReference type="Rhea" id="RHEA:23708"/>
        <dbReference type="Rhea" id="RHEA-COMP:9602"/>
        <dbReference type="Rhea" id="RHEA-COMP:9603"/>
        <dbReference type="ChEBI" id="CHEBI:15378"/>
        <dbReference type="ChEBI" id="CHEBI:58405"/>
        <dbReference type="ChEBI" id="CHEBI:60033"/>
        <dbReference type="ChEBI" id="CHEBI:78435"/>
        <dbReference type="EC" id="2.4.99.28"/>
    </reaction>
</comment>
<sequence>FGILLQLLVLSPMGASVAGNRNWIAFGPIRLQPSEFLKLAMVVALAAVLGRMVQGAHFQLSDWSGPIGITGASIGAVLVGGDMGTALIFLLIGVGMFWMAGFPGRYFL</sequence>
<evidence type="ECO:0000256" key="6">
    <source>
        <dbReference type="ARBA" id="ARBA00022984"/>
    </source>
</evidence>
<evidence type="ECO:0000256" key="4">
    <source>
        <dbReference type="ARBA" id="ARBA00022692"/>
    </source>
</evidence>
<dbReference type="PANTHER" id="PTHR30474:SF2">
    <property type="entry name" value="PEPTIDOGLYCAN GLYCOSYLTRANSFERASE FTSW-RELATED"/>
    <property type="match status" value="1"/>
</dbReference>
<comment type="similarity">
    <text evidence="11">Belongs to the SEDS family. FtsW subfamily.</text>
</comment>
<dbReference type="GO" id="GO:0015648">
    <property type="term" value="F:lipid-linked peptidoglycan transporter activity"/>
    <property type="evidence" value="ECO:0007669"/>
    <property type="project" value="TreeGrafter"/>
</dbReference>
<feature type="transmembrane region" description="Helical" evidence="17">
    <location>
        <begin position="74"/>
        <end position="100"/>
    </location>
</feature>
<evidence type="ECO:0000256" key="12">
    <source>
        <dbReference type="ARBA" id="ARBA00041185"/>
    </source>
</evidence>
<evidence type="ECO:0000256" key="14">
    <source>
        <dbReference type="ARBA" id="ARBA00044770"/>
    </source>
</evidence>
<dbReference type="Pfam" id="PF01098">
    <property type="entry name" value="FTSW_RODA_SPOVE"/>
    <property type="match status" value="1"/>
</dbReference>
<evidence type="ECO:0000256" key="2">
    <source>
        <dbReference type="ARBA" id="ARBA00022676"/>
    </source>
</evidence>
<organism evidence="18 19">
    <name type="scientific">Streptococcus anginosus</name>
    <dbReference type="NCBI Taxonomy" id="1328"/>
    <lineage>
        <taxon>Bacteria</taxon>
        <taxon>Bacillati</taxon>
        <taxon>Bacillota</taxon>
        <taxon>Bacilli</taxon>
        <taxon>Lactobacillales</taxon>
        <taxon>Streptococcaceae</taxon>
        <taxon>Streptococcus</taxon>
        <taxon>Streptococcus anginosus group</taxon>
    </lineage>
</organism>
<dbReference type="GO" id="GO:0009252">
    <property type="term" value="P:peptidoglycan biosynthetic process"/>
    <property type="evidence" value="ECO:0007669"/>
    <property type="project" value="UniProtKB-KW"/>
</dbReference>
<evidence type="ECO:0000256" key="7">
    <source>
        <dbReference type="ARBA" id="ARBA00022989"/>
    </source>
</evidence>
<gene>
    <name evidence="18" type="ORF">OJ930_11225</name>
</gene>
<keyword evidence="8 17" id="KW-0472">Membrane</keyword>
<feature type="non-terminal residue" evidence="18">
    <location>
        <position position="1"/>
    </location>
</feature>